<evidence type="ECO:0000313" key="1">
    <source>
        <dbReference type="EMBL" id="AWN03672.1"/>
    </source>
</evidence>
<protein>
    <submittedName>
        <fullName evidence="1">Uncharacterized protein</fullName>
    </submittedName>
</protein>
<dbReference type="EMBL" id="MH153804">
    <property type="protein sequence ID" value="AWN03672.1"/>
    <property type="molecule type" value="Genomic_DNA"/>
</dbReference>
<keyword evidence="2" id="KW-1185">Reference proteome</keyword>
<reference evidence="1 2" key="1">
    <citation type="submission" date="2018-03" db="EMBL/GenBank/DDBJ databases">
        <authorList>
            <person name="Garlena R.A."/>
            <person name="Russell D.A."/>
            <person name="Pope W.H."/>
            <person name="Jacobs-Sera D."/>
            <person name="Hatfull G.F."/>
        </authorList>
    </citation>
    <scope>NUCLEOTIDE SEQUENCE [LARGE SCALE GENOMIC DNA]</scope>
</reference>
<dbReference type="KEGG" id="vg:54992216"/>
<name>A0A2U8UJ35_9CAUD</name>
<evidence type="ECO:0000313" key="2">
    <source>
        <dbReference type="Proteomes" id="UP000246975"/>
    </source>
</evidence>
<dbReference type="GeneID" id="54992216"/>
<accession>A0A2U8UJ35</accession>
<organism evidence="1 2">
    <name type="scientific">Gordonia phage Jace</name>
    <dbReference type="NCBI Taxonomy" id="2182360"/>
    <lineage>
        <taxon>Viruses</taxon>
        <taxon>Duplodnaviria</taxon>
        <taxon>Heunggongvirae</taxon>
        <taxon>Uroviricota</taxon>
        <taxon>Caudoviricetes</taxon>
        <taxon>Jacevirus</taxon>
        <taxon>Jacevirus jace</taxon>
    </lineage>
</organism>
<proteinExistence type="predicted"/>
<dbReference type="Proteomes" id="UP000246975">
    <property type="component" value="Segment"/>
</dbReference>
<sequence>MPETMRVIVSGKTYDACLDPNATDVPKEYGLPEPAVTRFGRGHRHDYGDLPLPLVDRLLGHLWTMSEIFTAPDADAYTRAEGRAIRADYERIETAHAAAAGK</sequence>
<gene>
    <name evidence="1" type="primary">52</name>
    <name evidence="1" type="ORF">PBI_JACE_52</name>
</gene>
<dbReference type="RefSeq" id="YP_009801698.1">
    <property type="nucleotide sequence ID" value="NC_047974.1"/>
</dbReference>